<keyword evidence="2" id="KW-0573">Peptidoglycan synthesis</keyword>
<proteinExistence type="inferred from homology"/>
<keyword evidence="2" id="KW-0067">ATP-binding</keyword>
<dbReference type="PANTHER" id="PTHR23135:SF7">
    <property type="entry name" value="LIPID II ISOGLUTAMINYL SYNTHASE (GLUTAMINE-HYDROLYZING) SUBUNIT MURT"/>
    <property type="match status" value="1"/>
</dbReference>
<comment type="catalytic activity">
    <reaction evidence="2">
        <text>beta-D-GlcNAc-(1-&gt;4)-Mur2Ac(oyl-L-Ala-gamma-D-Glu-L-Lys-D-Ala-D-Ala)-di-trans,octa-cis-undecaprenyl diphosphate + ATP = beta-D-GlcNAc-(1-&gt;4)-Mur2Ac(oyl-L-Ala-gamma-D-O-P-Glu-L-Lys-D-Ala-D-Ala)-di-trans,octa-cis-undecaprenyl diphosphate + ADP</text>
        <dbReference type="Rhea" id="RHEA:59488"/>
        <dbReference type="ChEBI" id="CHEBI:30616"/>
        <dbReference type="ChEBI" id="CHEBI:60033"/>
        <dbReference type="ChEBI" id="CHEBI:143132"/>
        <dbReference type="ChEBI" id="CHEBI:456216"/>
    </reaction>
</comment>
<feature type="domain" description="Lipid II isoglutaminyl synthase (glutamine-hydrolyzing) subunit MurT C-terminal" evidence="4">
    <location>
        <begin position="342"/>
        <end position="457"/>
    </location>
</feature>
<dbReference type="InterPro" id="IPR043703">
    <property type="entry name" value="Lipid_II_synth_MurT"/>
</dbReference>
<dbReference type="Gene3D" id="3.40.1190.10">
    <property type="entry name" value="Mur-like, catalytic domain"/>
    <property type="match status" value="1"/>
</dbReference>
<protein>
    <recommendedName>
        <fullName evidence="2">Lipid II isoglutaminyl synthase (glutamine-hydrolyzing) subunit MurT</fullName>
        <ecNumber evidence="2">6.3.5.13</ecNumber>
    </recommendedName>
</protein>
<keyword evidence="6" id="KW-1185">Reference proteome</keyword>
<evidence type="ECO:0000256" key="1">
    <source>
        <dbReference type="ARBA" id="ARBA00004752"/>
    </source>
</evidence>
<comment type="subunit">
    <text evidence="2">Forms a heterodimer with GatD.</text>
</comment>
<organism evidence="5 6">
    <name type="scientific">Carboxydichorda subterranea</name>
    <dbReference type="NCBI Taxonomy" id="3109565"/>
    <lineage>
        <taxon>Bacteria</taxon>
        <taxon>Bacillati</taxon>
        <taxon>Bacillota</taxon>
        <taxon>Limnochordia</taxon>
        <taxon>Limnochordales</taxon>
        <taxon>Geochordaceae</taxon>
        <taxon>Carboxydichorda</taxon>
    </lineage>
</organism>
<feature type="active site" evidence="2">
    <location>
        <position position="378"/>
    </location>
</feature>
<keyword evidence="2 5" id="KW-0436">Ligase</keyword>
<evidence type="ECO:0000256" key="2">
    <source>
        <dbReference type="HAMAP-Rule" id="MF_02214"/>
    </source>
</evidence>
<keyword evidence="2" id="KW-0479">Metal-binding</keyword>
<comment type="similarity">
    <text evidence="2">Belongs to the MurCDEF family. MurT subfamily.</text>
</comment>
<accession>A0ABZ1BZR0</accession>
<evidence type="ECO:0000313" key="5">
    <source>
        <dbReference type="EMBL" id="WRP18093.1"/>
    </source>
</evidence>
<dbReference type="EMBL" id="CP141615">
    <property type="protein sequence ID" value="WRP18093.1"/>
    <property type="molecule type" value="Genomic_DNA"/>
</dbReference>
<comment type="pathway">
    <text evidence="1 2">Cell wall biogenesis; peptidoglycan biosynthesis.</text>
</comment>
<dbReference type="EC" id="6.3.5.13" evidence="2"/>
<evidence type="ECO:0000259" key="3">
    <source>
        <dbReference type="Pfam" id="PF08245"/>
    </source>
</evidence>
<feature type="binding site" evidence="2">
    <location>
        <position position="227"/>
    </location>
    <ligand>
        <name>Zn(2+)</name>
        <dbReference type="ChEBI" id="CHEBI:29105"/>
    </ligand>
</feature>
<feature type="domain" description="Mur ligase central" evidence="3">
    <location>
        <begin position="57"/>
        <end position="199"/>
    </location>
</feature>
<dbReference type="Proteomes" id="UP001332192">
    <property type="component" value="Chromosome"/>
</dbReference>
<dbReference type="GO" id="GO:0016874">
    <property type="term" value="F:ligase activity"/>
    <property type="evidence" value="ECO:0007669"/>
    <property type="project" value="UniProtKB-KW"/>
</dbReference>
<dbReference type="InterPro" id="IPR013564">
    <property type="entry name" value="MurT_C"/>
</dbReference>
<dbReference type="PANTHER" id="PTHR23135">
    <property type="entry name" value="MUR LIGASE FAMILY MEMBER"/>
    <property type="match status" value="1"/>
</dbReference>
<gene>
    <name evidence="2" type="primary">murT</name>
    <name evidence="5" type="ORF">U7230_03550</name>
</gene>
<dbReference type="HAMAP" id="MF_02214">
    <property type="entry name" value="Lipid_II_synth_MurT"/>
    <property type="match status" value="1"/>
</dbReference>
<comment type="catalytic activity">
    <reaction evidence="2">
        <text>beta-D-GlcNAc-(1-&gt;4)-Mur2Ac(oyl-L-Ala-gamma-D-O-P-Glu-L-Lys-D-Ala-D-Ala)-di-trans,octa-cis-undecaprenyl diphosphate + NH4(+) = beta-D-GlcNAc-(1-&gt;4)-Mur2Ac(oyl-L-Ala-D-isoglutaminyl-L-Lys-D-Ala-D-Ala)-di-trans,octa-cis-undecaprenyl diphosphate + phosphate + H(+)</text>
        <dbReference type="Rhea" id="RHEA:57932"/>
        <dbReference type="ChEBI" id="CHEBI:15378"/>
        <dbReference type="ChEBI" id="CHEBI:28938"/>
        <dbReference type="ChEBI" id="CHEBI:43474"/>
        <dbReference type="ChEBI" id="CHEBI:62233"/>
        <dbReference type="ChEBI" id="CHEBI:143132"/>
    </reaction>
</comment>
<keyword evidence="2" id="KW-0133">Cell shape</keyword>
<keyword evidence="2" id="KW-0961">Cell wall biogenesis/degradation</keyword>
<keyword evidence="2" id="KW-0547">Nucleotide-binding</keyword>
<keyword evidence="2" id="KW-0862">Zinc</keyword>
<feature type="binding site" evidence="2">
    <location>
        <position position="224"/>
    </location>
    <ligand>
        <name>Zn(2+)</name>
        <dbReference type="ChEBI" id="CHEBI:29105"/>
    </ligand>
</feature>
<dbReference type="Pfam" id="PF08245">
    <property type="entry name" value="Mur_ligase_M"/>
    <property type="match status" value="1"/>
</dbReference>
<evidence type="ECO:0000259" key="4">
    <source>
        <dbReference type="Pfam" id="PF08353"/>
    </source>
</evidence>
<dbReference type="InterPro" id="IPR036565">
    <property type="entry name" value="Mur-like_cat_sf"/>
</dbReference>
<evidence type="ECO:0000313" key="6">
    <source>
        <dbReference type="Proteomes" id="UP001332192"/>
    </source>
</evidence>
<dbReference type="SUPFAM" id="SSF53623">
    <property type="entry name" value="MurD-like peptide ligases, catalytic domain"/>
    <property type="match status" value="1"/>
</dbReference>
<name>A0ABZ1BZR0_9FIRM</name>
<feature type="binding site" evidence="2">
    <location>
        <position position="249"/>
    </location>
    <ligand>
        <name>Zn(2+)</name>
        <dbReference type="ChEBI" id="CHEBI:29105"/>
    </ligand>
</feature>
<sequence length="478" mass="51468">MNMHPLRLALWAGKVAMVASRQLGRGGTAWPGRVAAAIDPDLLDHVARLPRQGTVVVTGTNGKTTTALLLHRIASRRGLRLIHNVAGANLPAGLLAAFIEGAGWWRAEAQDLAVLEVDEGAFPSVVGALRPRAVIVTNFFRDQLDRYGEVDGTVRRVREGIARAGEAVHWFICADDPLSVWLGEEAASAGQRVTYFGVQRAPELPAPAGPSGARPPLSADGTQCVRCGTPYRYERLFYAQLGHYACPNCGHRRPLPQVQGDVEQFGEDGAAVVGVSTSTGQLQLRLRLPGIHNVYNALAAASAALALEFGPDEIAQGLEEATVPFGRTEEVWVRGRRVVLSLVKNPTSFDQVLATVAPLRPWRCVAIALNDLAADGRDVSWIWDVDFEGRLVPRLPAGIPVICTGRRAADMAVRLKYAGVEVPRLVIETRLGEAIRQCLERATSDEPVWILATYTAMLSARKVLVSSGLPRPAPVTAG</sequence>
<dbReference type="Pfam" id="PF08353">
    <property type="entry name" value="MurT_C"/>
    <property type="match status" value="1"/>
</dbReference>
<dbReference type="InterPro" id="IPR013221">
    <property type="entry name" value="Mur_ligase_cen"/>
</dbReference>
<reference evidence="5 6" key="1">
    <citation type="journal article" date="2024" name="Front. Microbiol.">
        <title>Novel thermophilic genera Geochorda gen. nov. and Carboxydochorda gen. nov. from the deep terrestrial subsurface reveal the ecophysiological diversity in the class Limnochordia.</title>
        <authorList>
            <person name="Karnachuk O.V."/>
            <person name="Lukina A.P."/>
            <person name="Avakyan M.R."/>
            <person name="Kadnikov V.V."/>
            <person name="Begmatov S."/>
            <person name="Beletsky A.V."/>
            <person name="Vlasova K.G."/>
            <person name="Novikov A.A."/>
            <person name="Shcherbakova V.A."/>
            <person name="Mardanov A.V."/>
            <person name="Ravin N.V."/>
        </authorList>
    </citation>
    <scope>NUCLEOTIDE SEQUENCE [LARGE SCALE GENOMIC DNA]</scope>
    <source>
        <strain evidence="5 6">L945</strain>
    </source>
</reference>
<feature type="binding site" evidence="2">
    <location>
        <position position="246"/>
    </location>
    <ligand>
        <name>Zn(2+)</name>
        <dbReference type="ChEBI" id="CHEBI:29105"/>
    </ligand>
</feature>
<comment type="function">
    <text evidence="2">The lipid II isoglutaminyl synthase complex catalyzes the formation of alpha-D-isoglutamine in the cell wall lipid II stem peptide. The MurT subunit catalyzes the ATP-dependent amidation of D-glutamate residue of lipid II, converting it to an isoglutamine residue.</text>
</comment>
<dbReference type="RefSeq" id="WP_324717364.1">
    <property type="nucleotide sequence ID" value="NZ_CP141615.1"/>
</dbReference>
<comment type="catalytic activity">
    <reaction evidence="2">
        <text>beta-D-GlcNAc-(1-&gt;4)-Mur2Ac(oyl-L-Ala-gamma-D-Glu-L-Lys-D-Ala-D-Ala)-di-trans,octa-cis-undecaprenyl diphosphate + L-glutamine + ATP + H2O = beta-D-GlcNAc-(1-&gt;4)-Mur2Ac(oyl-L-Ala-D-isoglutaminyl-L-Lys-D-Ala-D-Ala)-di-trans,octa-cis-undecaprenyl diphosphate + L-glutamate + ADP + phosphate + H(+)</text>
        <dbReference type="Rhea" id="RHEA:57928"/>
        <dbReference type="ChEBI" id="CHEBI:15377"/>
        <dbReference type="ChEBI" id="CHEBI:15378"/>
        <dbReference type="ChEBI" id="CHEBI:29985"/>
        <dbReference type="ChEBI" id="CHEBI:30616"/>
        <dbReference type="ChEBI" id="CHEBI:43474"/>
        <dbReference type="ChEBI" id="CHEBI:58359"/>
        <dbReference type="ChEBI" id="CHEBI:60033"/>
        <dbReference type="ChEBI" id="CHEBI:62233"/>
        <dbReference type="ChEBI" id="CHEBI:456216"/>
        <dbReference type="EC" id="6.3.5.13"/>
    </reaction>
</comment>